<dbReference type="Proteomes" id="UP000597762">
    <property type="component" value="Unassembled WGS sequence"/>
</dbReference>
<dbReference type="InterPro" id="IPR004001">
    <property type="entry name" value="Actin_CS"/>
</dbReference>
<dbReference type="Pfam" id="PF00022">
    <property type="entry name" value="Actin"/>
    <property type="match status" value="1"/>
</dbReference>
<dbReference type="OrthoDB" id="5132116at2759"/>
<dbReference type="InterPro" id="IPR004000">
    <property type="entry name" value="Actin"/>
</dbReference>
<comment type="similarity">
    <text evidence="8">Belongs to the actin family.</text>
</comment>
<evidence type="ECO:0000256" key="7">
    <source>
        <dbReference type="ARBA" id="ARBA00023242"/>
    </source>
</evidence>
<proteinExistence type="inferred from homology"/>
<organism evidence="9 10">
    <name type="scientific">Acanthosepion pharaonis</name>
    <name type="common">Pharaoh cuttlefish</name>
    <name type="synonym">Sepia pharaonis</name>
    <dbReference type="NCBI Taxonomy" id="158019"/>
    <lineage>
        <taxon>Eukaryota</taxon>
        <taxon>Metazoa</taxon>
        <taxon>Spiralia</taxon>
        <taxon>Lophotrochozoa</taxon>
        <taxon>Mollusca</taxon>
        <taxon>Cephalopoda</taxon>
        <taxon>Coleoidea</taxon>
        <taxon>Decapodiformes</taxon>
        <taxon>Sepiida</taxon>
        <taxon>Sepiina</taxon>
        <taxon>Sepiidae</taxon>
        <taxon>Acanthosepion</taxon>
    </lineage>
</organism>
<accession>A0A812EE53</accession>
<keyword evidence="5" id="KW-0805">Transcription regulation</keyword>
<protein>
    <submittedName>
        <fullName evidence="9">Actin,Actin, muscle,Actin, cytoskeletal 4,Actin, alpha skeletal muscle,Actin-like protein 6A,Actin, cytoskeletal 3,Actin-like protein 6B</fullName>
    </submittedName>
</protein>
<dbReference type="GO" id="GO:0005634">
    <property type="term" value="C:nucleus"/>
    <property type="evidence" value="ECO:0007669"/>
    <property type="project" value="UniProtKB-SubCell"/>
</dbReference>
<dbReference type="Gene3D" id="2.30.36.70">
    <property type="entry name" value="Actin, Chain A, domain 2"/>
    <property type="match status" value="1"/>
</dbReference>
<dbReference type="PROSITE" id="PS00432">
    <property type="entry name" value="ACTINS_2"/>
    <property type="match status" value="1"/>
</dbReference>
<dbReference type="CDD" id="cd13395">
    <property type="entry name" value="ASKHA_NBD_Arp4_ACTL6-like"/>
    <property type="match status" value="1"/>
</dbReference>
<dbReference type="SMART" id="SM00268">
    <property type="entry name" value="ACTIN"/>
    <property type="match status" value="1"/>
</dbReference>
<dbReference type="FunFam" id="3.30.420.40:FF:000375">
    <property type="entry name" value="Actin-related protein 8"/>
    <property type="match status" value="1"/>
</dbReference>
<dbReference type="FunFam" id="3.30.420.40:FF:000058">
    <property type="entry name" value="Putative actin-related protein 5"/>
    <property type="match status" value="1"/>
</dbReference>
<evidence type="ECO:0000313" key="9">
    <source>
        <dbReference type="EMBL" id="CAE1321272.1"/>
    </source>
</evidence>
<reference evidence="9" key="1">
    <citation type="submission" date="2021-01" db="EMBL/GenBank/DDBJ databases">
        <authorList>
            <person name="Li R."/>
            <person name="Bekaert M."/>
        </authorList>
    </citation>
    <scope>NUCLEOTIDE SEQUENCE</scope>
    <source>
        <strain evidence="9">Farmed</strain>
    </source>
</reference>
<evidence type="ECO:0000256" key="6">
    <source>
        <dbReference type="ARBA" id="ARBA00023163"/>
    </source>
</evidence>
<dbReference type="GO" id="GO:0006325">
    <property type="term" value="P:chromatin organization"/>
    <property type="evidence" value="ECO:0007669"/>
    <property type="project" value="UniProtKB-KW"/>
</dbReference>
<dbReference type="InterPro" id="IPR043129">
    <property type="entry name" value="ATPase_NBD"/>
</dbReference>
<comment type="caution">
    <text evidence="9">The sequence shown here is derived from an EMBL/GenBank/DDBJ whole genome shotgun (WGS) entry which is preliminary data.</text>
</comment>
<comment type="subcellular location">
    <subcellularLocation>
        <location evidence="2">Nucleus</location>
    </subcellularLocation>
</comment>
<evidence type="ECO:0000256" key="4">
    <source>
        <dbReference type="ARBA" id="ARBA00022902"/>
    </source>
</evidence>
<sequence length="686" mass="73831">MSGGVYGGDEVGALVFDIGSYSFRAGYAGEDSPKSLSVLLPSLSLCSALLFSLCSAPQSLSVLLPSLSLFCSPVSLCSAPQSLSVLLPSLSLFCSPVSLCSAPPVSLCSAVSLSLSLSVLLPSLSLSSLCSAPQSLSLLSLFCSPVSLSLSSLCSAPQSLSSLCSAPQSLSLPLSVLLPPVSLSLSVLFCSPVSLSLSLCSAPQSLSLLSLFCSPPSLSLSLSLSLPLSLSLYLSPSLSTSLSLYLSPLSLYPLSLSTSTSLSLYLYLSLSTSTSSLPLSLPLYLSLSLSTSLHLAELPSAVGIVDEEVPFTDNENEAQAKTEKKYYIDTPYLKVPRKGMEVTSFLKDGMIENWDTYEKILDNVYARHIKSESHLHPVMMSEPAWNTKAKREKLTEVMFEKYNVPAFFLCKNAVLSAFANGRSTGLILDSGATHTTAVPVYDGYVLTQAIVKSPLAGDFIIMESKKLCEDLDIEINPPYLIQSKEAVPENEPPKYIKKEVPEVTKSFHNYMVKDVLQDFVATVLQVSDTPYEESQTETMPSLHYEFPTGYNQDFGYKRFKVSEGLFDPSIIKDVPGNTMLSVGHVVTTSVGMCDIDIRPSLYSGVIVVGGNTLLNGFTDRLNRDLSTKTPPSMRLKIIAATGTAERRFSSWIGGSILASLGSFQQMWISKQEYEEGGKGCVERKCP</sequence>
<evidence type="ECO:0000256" key="5">
    <source>
        <dbReference type="ARBA" id="ARBA00023015"/>
    </source>
</evidence>
<dbReference type="GO" id="GO:0007399">
    <property type="term" value="P:nervous system development"/>
    <property type="evidence" value="ECO:0007669"/>
    <property type="project" value="UniProtKB-KW"/>
</dbReference>
<evidence type="ECO:0000256" key="1">
    <source>
        <dbReference type="ARBA" id="ARBA00003520"/>
    </source>
</evidence>
<dbReference type="PRINTS" id="PR00190">
    <property type="entry name" value="ACTIN"/>
</dbReference>
<dbReference type="Gene3D" id="3.90.640.10">
    <property type="entry name" value="Actin, Chain A, domain 4"/>
    <property type="match status" value="1"/>
</dbReference>
<comment type="function">
    <text evidence="1">Actins are highly conserved proteins that are involved in various types of cell motility and are ubiquitously expressed in all eukaryotic cells.</text>
</comment>
<evidence type="ECO:0000313" key="10">
    <source>
        <dbReference type="Proteomes" id="UP000597762"/>
    </source>
</evidence>
<dbReference type="EMBL" id="CAHIKZ030005224">
    <property type="protein sequence ID" value="CAE1321272.1"/>
    <property type="molecule type" value="Genomic_DNA"/>
</dbReference>
<keyword evidence="7" id="KW-0539">Nucleus</keyword>
<dbReference type="AlphaFoldDB" id="A0A812EE53"/>
<keyword evidence="6" id="KW-0804">Transcription</keyword>
<dbReference type="FunFam" id="3.90.640.10:FF:000009">
    <property type="entry name" value="Actin-like 6A, isoform CRA_a"/>
    <property type="match status" value="1"/>
</dbReference>
<name>A0A812EE53_ACAPH</name>
<dbReference type="Gene3D" id="3.30.420.40">
    <property type="match status" value="3"/>
</dbReference>
<evidence type="ECO:0000256" key="3">
    <source>
        <dbReference type="ARBA" id="ARBA00022853"/>
    </source>
</evidence>
<evidence type="ECO:0000256" key="8">
    <source>
        <dbReference type="RuleBase" id="RU000487"/>
    </source>
</evidence>
<gene>
    <name evidence="9" type="ORF">SPHA_71383</name>
</gene>
<keyword evidence="3" id="KW-0156">Chromatin regulator</keyword>
<keyword evidence="10" id="KW-1185">Reference proteome</keyword>
<dbReference type="PANTHER" id="PTHR11937">
    <property type="entry name" value="ACTIN"/>
    <property type="match status" value="1"/>
</dbReference>
<evidence type="ECO:0000256" key="2">
    <source>
        <dbReference type="ARBA" id="ARBA00004123"/>
    </source>
</evidence>
<keyword evidence="4" id="KW-0524">Neurogenesis</keyword>
<dbReference type="SUPFAM" id="SSF53067">
    <property type="entry name" value="Actin-like ATPase domain"/>
    <property type="match status" value="3"/>
</dbReference>